<reference evidence="1 2" key="1">
    <citation type="submission" date="2021-06" db="EMBL/GenBank/DDBJ databases">
        <title>Caerostris extrusa draft genome.</title>
        <authorList>
            <person name="Kono N."/>
            <person name="Arakawa K."/>
        </authorList>
    </citation>
    <scope>NUCLEOTIDE SEQUENCE [LARGE SCALE GENOMIC DNA]</scope>
</reference>
<comment type="caution">
    <text evidence="1">The sequence shown here is derived from an EMBL/GenBank/DDBJ whole genome shotgun (WGS) entry which is preliminary data.</text>
</comment>
<name>A0AAV4PZ58_CAEEX</name>
<dbReference type="AlphaFoldDB" id="A0AAV4PZ58"/>
<evidence type="ECO:0000313" key="2">
    <source>
        <dbReference type="Proteomes" id="UP001054945"/>
    </source>
</evidence>
<evidence type="ECO:0000313" key="1">
    <source>
        <dbReference type="EMBL" id="GIY02146.1"/>
    </source>
</evidence>
<proteinExistence type="predicted"/>
<accession>A0AAV4PZ58</accession>
<dbReference type="EMBL" id="BPLR01005415">
    <property type="protein sequence ID" value="GIY02146.1"/>
    <property type="molecule type" value="Genomic_DNA"/>
</dbReference>
<protein>
    <submittedName>
        <fullName evidence="1">Uncharacterized protein</fullName>
    </submittedName>
</protein>
<gene>
    <name evidence="1" type="ORF">CEXT_758241</name>
</gene>
<sequence length="106" mass="11849">MIIHVQFKETRYQDLKRVKTLPHNWRPSALVTNPLLAFIRALSRSLQMARLHTNSSHQVLLDSNYKSPAVLAGELSDGYNATTPPSPTPRSTAYLRSGFEISGSIN</sequence>
<keyword evidence="2" id="KW-1185">Reference proteome</keyword>
<dbReference type="Proteomes" id="UP001054945">
    <property type="component" value="Unassembled WGS sequence"/>
</dbReference>
<organism evidence="1 2">
    <name type="scientific">Caerostris extrusa</name>
    <name type="common">Bark spider</name>
    <name type="synonym">Caerostris bankana</name>
    <dbReference type="NCBI Taxonomy" id="172846"/>
    <lineage>
        <taxon>Eukaryota</taxon>
        <taxon>Metazoa</taxon>
        <taxon>Ecdysozoa</taxon>
        <taxon>Arthropoda</taxon>
        <taxon>Chelicerata</taxon>
        <taxon>Arachnida</taxon>
        <taxon>Araneae</taxon>
        <taxon>Araneomorphae</taxon>
        <taxon>Entelegynae</taxon>
        <taxon>Araneoidea</taxon>
        <taxon>Araneidae</taxon>
        <taxon>Caerostris</taxon>
    </lineage>
</organism>